<evidence type="ECO:0000313" key="2">
    <source>
        <dbReference type="WBParaSite" id="PS1159_v2.g14121.t1"/>
    </source>
</evidence>
<organism evidence="1 2">
    <name type="scientific">Panagrolaimus sp. PS1159</name>
    <dbReference type="NCBI Taxonomy" id="55785"/>
    <lineage>
        <taxon>Eukaryota</taxon>
        <taxon>Metazoa</taxon>
        <taxon>Ecdysozoa</taxon>
        <taxon>Nematoda</taxon>
        <taxon>Chromadorea</taxon>
        <taxon>Rhabditida</taxon>
        <taxon>Tylenchina</taxon>
        <taxon>Panagrolaimomorpha</taxon>
        <taxon>Panagrolaimoidea</taxon>
        <taxon>Panagrolaimidae</taxon>
        <taxon>Panagrolaimus</taxon>
    </lineage>
</organism>
<protein>
    <submittedName>
        <fullName evidence="2">Glutathione S-transferase</fullName>
    </submittedName>
</protein>
<evidence type="ECO:0000313" key="1">
    <source>
        <dbReference type="Proteomes" id="UP000887580"/>
    </source>
</evidence>
<sequence length="292" mass="33460">MEPMLFPWMLNNRKRPVSMEIAEIPSIKISKLSKPQFKLISFCQRDLAEMCRLIFAYSKISYEDITIYDIKQFLKFKDENEKAGPGDFPMLEWNGKMIHGSDAIGRMLAKMYGLAGAGIYEQAQADTIIGIISNLNHAIIEYTKGAFGVHNIDKEKVYNETFEPGVKKYFTMLEKFASQGPQDGFFFSSGVTYADFAAANMFQLVAILHPELLTEYKNVKSISQRVFALPQLQKYLNSRPSLQEIMEKTRVLKNSHDEKRKMCSKKSKETKVCMLQQMSLSLSHFVKGTEHE</sequence>
<dbReference type="WBParaSite" id="PS1159_v2.g14121.t1">
    <property type="protein sequence ID" value="PS1159_v2.g14121.t1"/>
    <property type="gene ID" value="PS1159_v2.g14121"/>
</dbReference>
<dbReference type="Proteomes" id="UP000887580">
    <property type="component" value="Unplaced"/>
</dbReference>
<proteinExistence type="predicted"/>
<name>A0AC35F656_9BILA</name>
<accession>A0AC35F656</accession>
<reference evidence="2" key="1">
    <citation type="submission" date="2022-11" db="UniProtKB">
        <authorList>
            <consortium name="WormBaseParasite"/>
        </authorList>
    </citation>
    <scope>IDENTIFICATION</scope>
</reference>